<accession>A0A8S1GU38</accession>
<dbReference type="Proteomes" id="UP000835052">
    <property type="component" value="Unassembled WGS sequence"/>
</dbReference>
<evidence type="ECO:0000313" key="6">
    <source>
        <dbReference type="EMBL" id="CAD6186925.1"/>
    </source>
</evidence>
<dbReference type="EMBL" id="CAJGYM010000005">
    <property type="protein sequence ID" value="CAD6186925.1"/>
    <property type="molecule type" value="Genomic_DNA"/>
</dbReference>
<evidence type="ECO:0000313" key="7">
    <source>
        <dbReference type="Proteomes" id="UP000835052"/>
    </source>
</evidence>
<proteinExistence type="predicted"/>
<evidence type="ECO:0000256" key="3">
    <source>
        <dbReference type="ARBA" id="ARBA00023170"/>
    </source>
</evidence>
<evidence type="ECO:0000256" key="2">
    <source>
        <dbReference type="ARBA" id="ARBA00023163"/>
    </source>
</evidence>
<dbReference type="Gene3D" id="1.10.565.10">
    <property type="entry name" value="Retinoid X Receptor"/>
    <property type="match status" value="1"/>
</dbReference>
<keyword evidence="1" id="KW-0805">Transcription regulation</keyword>
<feature type="domain" description="NR LBD" evidence="5">
    <location>
        <begin position="124"/>
        <end position="375"/>
    </location>
</feature>
<dbReference type="PANTHER" id="PTHR45680:SF29">
    <property type="entry name" value="NUCLEAR HORMONE RECEPTOR FAMILY"/>
    <property type="match status" value="1"/>
</dbReference>
<dbReference type="InterPro" id="IPR035500">
    <property type="entry name" value="NHR-like_dom_sf"/>
</dbReference>
<feature type="compositionally biased region" description="Polar residues" evidence="4">
    <location>
        <begin position="31"/>
        <end position="44"/>
    </location>
</feature>
<sequence length="375" mass="43484">MTSENVQWNRDSLSSVEGKKLKKKSSHQIERSSSTSHEVLAYSSTELGTMEHGDDCLPQCSGYIELPVPQEPQSKSNSSDEDISNTIPKYEIPPAGTVKKTYCDISDFVSSIKHILDSFVPADEDFLHLNKLQRMEYALSSYRCDHKINNIQFIESVEAKWMFPFIQERMKKIAIWMMHIDEFRLLPLEEKFSIFKVVWVVWKRMETIASSLEIFGSRVLQEQLLVVSPQYAIRTEKFEVDISSITDFPKEYVQNMFKPFTNRMFAEVASPLLELAPSRIEVAYMLCQISWHIAGKDVHESTVEAGDRFREEIAEDLHQYYTDLNLTNYASRLIKLMNVVSTLHKIHIDRQKVVELARLFDVFKIVISEPDIFDC</sequence>
<dbReference type="PANTHER" id="PTHR45680">
    <property type="entry name" value="NUCLEAR HORMONE RECEPTOR FAMILY"/>
    <property type="match status" value="1"/>
</dbReference>
<dbReference type="InterPro" id="IPR000536">
    <property type="entry name" value="Nucl_hrmn_rcpt_lig-bd"/>
</dbReference>
<dbReference type="PROSITE" id="PS51843">
    <property type="entry name" value="NR_LBD"/>
    <property type="match status" value="1"/>
</dbReference>
<evidence type="ECO:0000259" key="5">
    <source>
        <dbReference type="PROSITE" id="PS51843"/>
    </source>
</evidence>
<dbReference type="OrthoDB" id="10018779at2759"/>
<keyword evidence="2" id="KW-0804">Transcription</keyword>
<keyword evidence="3" id="KW-0675">Receptor</keyword>
<dbReference type="InterPro" id="IPR051152">
    <property type="entry name" value="C.elegans_Orphan_NR"/>
</dbReference>
<dbReference type="SMART" id="SM00430">
    <property type="entry name" value="HOLI"/>
    <property type="match status" value="1"/>
</dbReference>
<dbReference type="SUPFAM" id="SSF48508">
    <property type="entry name" value="Nuclear receptor ligand-binding domain"/>
    <property type="match status" value="1"/>
</dbReference>
<protein>
    <recommendedName>
        <fullName evidence="5">NR LBD domain-containing protein</fullName>
    </recommendedName>
</protein>
<evidence type="ECO:0000256" key="4">
    <source>
        <dbReference type="SAM" id="MobiDB-lite"/>
    </source>
</evidence>
<feature type="region of interest" description="Disordered" evidence="4">
    <location>
        <begin position="1"/>
        <end position="44"/>
    </location>
</feature>
<organism evidence="6 7">
    <name type="scientific">Caenorhabditis auriculariae</name>
    <dbReference type="NCBI Taxonomy" id="2777116"/>
    <lineage>
        <taxon>Eukaryota</taxon>
        <taxon>Metazoa</taxon>
        <taxon>Ecdysozoa</taxon>
        <taxon>Nematoda</taxon>
        <taxon>Chromadorea</taxon>
        <taxon>Rhabditida</taxon>
        <taxon>Rhabditina</taxon>
        <taxon>Rhabditomorpha</taxon>
        <taxon>Rhabditoidea</taxon>
        <taxon>Rhabditidae</taxon>
        <taxon>Peloderinae</taxon>
        <taxon>Caenorhabditis</taxon>
    </lineage>
</organism>
<name>A0A8S1GU38_9PELO</name>
<comment type="caution">
    <text evidence="6">The sequence shown here is derived from an EMBL/GenBank/DDBJ whole genome shotgun (WGS) entry which is preliminary data.</text>
</comment>
<reference evidence="6" key="1">
    <citation type="submission" date="2020-10" db="EMBL/GenBank/DDBJ databases">
        <authorList>
            <person name="Kikuchi T."/>
        </authorList>
    </citation>
    <scope>NUCLEOTIDE SEQUENCE</scope>
    <source>
        <strain evidence="6">NKZ352</strain>
    </source>
</reference>
<keyword evidence="7" id="KW-1185">Reference proteome</keyword>
<dbReference type="AlphaFoldDB" id="A0A8S1GU38"/>
<feature type="compositionally biased region" description="Polar residues" evidence="4">
    <location>
        <begin position="1"/>
        <end position="15"/>
    </location>
</feature>
<evidence type="ECO:0000256" key="1">
    <source>
        <dbReference type="ARBA" id="ARBA00023015"/>
    </source>
</evidence>
<feature type="region of interest" description="Disordered" evidence="4">
    <location>
        <begin position="67"/>
        <end position="90"/>
    </location>
</feature>
<dbReference type="Pfam" id="PF00104">
    <property type="entry name" value="Hormone_recep"/>
    <property type="match status" value="1"/>
</dbReference>
<gene>
    <name evidence="6" type="ORF">CAUJ_LOCUS2844</name>
</gene>